<reference evidence="5 6" key="1">
    <citation type="submission" date="2023-08" db="EMBL/GenBank/DDBJ databases">
        <title>Genome sequence of Thermaerobacter compostii strain Ins1, a spore-forming filamentous bacterium isolated from a deep geothermal reservoir.</title>
        <authorList>
            <person name="Bregnard D."/>
            <person name="Gonzalez D."/>
            <person name="Junier P."/>
        </authorList>
    </citation>
    <scope>NUCLEOTIDE SEQUENCE [LARGE SCALE GENOMIC DNA]</scope>
    <source>
        <strain evidence="5 6">Ins1</strain>
    </source>
</reference>
<feature type="region of interest" description="Disordered" evidence="3">
    <location>
        <begin position="338"/>
        <end position="383"/>
    </location>
</feature>
<proteinExistence type="predicted"/>
<dbReference type="EMBL" id="CP132508">
    <property type="protein sequence ID" value="WPD19766.1"/>
    <property type="molecule type" value="Genomic_DNA"/>
</dbReference>
<evidence type="ECO:0000313" key="6">
    <source>
        <dbReference type="Proteomes" id="UP001304683"/>
    </source>
</evidence>
<feature type="compositionally biased region" description="Basic and acidic residues" evidence="3">
    <location>
        <begin position="340"/>
        <end position="350"/>
    </location>
</feature>
<dbReference type="GO" id="GO:0016491">
    <property type="term" value="F:oxidoreductase activity"/>
    <property type="evidence" value="ECO:0007669"/>
    <property type="project" value="UniProtKB-KW"/>
</dbReference>
<keyword evidence="1 5" id="KW-0560">Oxidoreductase</keyword>
<evidence type="ECO:0000313" key="5">
    <source>
        <dbReference type="EMBL" id="WPD19766.1"/>
    </source>
</evidence>
<dbReference type="NCBIfam" id="TIGR03858">
    <property type="entry name" value="LLM_2I7G"/>
    <property type="match status" value="1"/>
</dbReference>
<dbReference type="Proteomes" id="UP001304683">
    <property type="component" value="Chromosome"/>
</dbReference>
<dbReference type="Gene3D" id="3.20.20.30">
    <property type="entry name" value="Luciferase-like domain"/>
    <property type="match status" value="1"/>
</dbReference>
<dbReference type="InterPro" id="IPR050766">
    <property type="entry name" value="Bact_Lucif_Oxidored"/>
</dbReference>
<dbReference type="EC" id="1.-.-.-" evidence="5"/>
<sequence length="383" mass="42014">MEIGIYSFGERNVDPETGQLISPAERIRRLLEEIELADQVGLDVFGVGEHHRPDYVVSAPAVVLAAAAARTRRIRLTSAVNVLSSDDPVRVFQQFATLDLISGGRAEIMVGRGSFIESFPLFGYDLRDYDALFEEKLDLLLKLRESERVTWSGRFRPPIRDRGVYPRPIQNPIPVWIAVGGTPESAVRAGRLGLPMALGIIGGIPARFRPLVELFRQAAREAGHPVPRLSINSHGFIADTSKDAADTAFPAFKEVMDRLGRERGWGPLTREQFEFSRSLHGADFVGNPEEVIEKILYQHELFHHDRFLLQLTVGTLPHKKVLRAIELLGTKVAPAVRKALGKDREDRGGRGDGGNSGGGRGRDGQKDAAAPSTAVGTPPATGR</sequence>
<dbReference type="Pfam" id="PF00296">
    <property type="entry name" value="Bac_luciferase"/>
    <property type="match status" value="1"/>
</dbReference>
<accession>A0ABZ0QQJ4</accession>
<feature type="domain" description="Luciferase-like" evidence="4">
    <location>
        <begin position="1"/>
        <end position="301"/>
    </location>
</feature>
<evidence type="ECO:0000256" key="1">
    <source>
        <dbReference type="ARBA" id="ARBA00023002"/>
    </source>
</evidence>
<dbReference type="PANTHER" id="PTHR30137">
    <property type="entry name" value="LUCIFERASE-LIKE MONOOXYGENASE"/>
    <property type="match status" value="1"/>
</dbReference>
<dbReference type="PANTHER" id="PTHR30137:SF8">
    <property type="entry name" value="BLR5498 PROTEIN"/>
    <property type="match status" value="1"/>
</dbReference>
<dbReference type="RefSeq" id="WP_318751254.1">
    <property type="nucleotide sequence ID" value="NZ_CP132508.1"/>
</dbReference>
<dbReference type="InterPro" id="IPR036661">
    <property type="entry name" value="Luciferase-like_sf"/>
</dbReference>
<dbReference type="SUPFAM" id="SSF51679">
    <property type="entry name" value="Bacterial luciferase-like"/>
    <property type="match status" value="1"/>
</dbReference>
<evidence type="ECO:0000259" key="4">
    <source>
        <dbReference type="Pfam" id="PF00296"/>
    </source>
</evidence>
<protein>
    <submittedName>
        <fullName evidence="5">LLM class flavin-dependent oxidoreductase</fullName>
        <ecNumber evidence="5">1.-.-.-</ecNumber>
    </submittedName>
</protein>
<dbReference type="InterPro" id="IPR011251">
    <property type="entry name" value="Luciferase-like_dom"/>
</dbReference>
<gene>
    <name evidence="5" type="ORF">Q5761_03650</name>
</gene>
<organism evidence="5 6">
    <name type="scientific">Thermaerobacter composti</name>
    <dbReference type="NCBI Taxonomy" id="554949"/>
    <lineage>
        <taxon>Bacteria</taxon>
        <taxon>Bacillati</taxon>
        <taxon>Bacillota</taxon>
        <taxon>Clostridia</taxon>
        <taxon>Eubacteriales</taxon>
        <taxon>Clostridiales Family XVII. Incertae Sedis</taxon>
        <taxon>Thermaerobacter</taxon>
    </lineage>
</organism>
<name>A0ABZ0QQJ4_9FIRM</name>
<evidence type="ECO:0000256" key="2">
    <source>
        <dbReference type="ARBA" id="ARBA00023033"/>
    </source>
</evidence>
<keyword evidence="2" id="KW-0503">Monooxygenase</keyword>
<keyword evidence="6" id="KW-1185">Reference proteome</keyword>
<dbReference type="InterPro" id="IPR022290">
    <property type="entry name" value="LLM_Atu2307-like"/>
</dbReference>
<evidence type="ECO:0000256" key="3">
    <source>
        <dbReference type="SAM" id="MobiDB-lite"/>
    </source>
</evidence>